<sequence length="201" mass="21583">MEMPGTATSWHNLCSEVLFSVVFKNGATPTSSLTWAEALNQPFSSPNGSNNVAGAFVTARAQDAMKATTTLLAQVDLKVAGLYSLLVMLAQVMKYPYLLATNFASFEDVSLCLQLEGLITHGPADALVVPTAVVTPDLLHVDAREPSLDYSTLGVMLLVEWAHAVSDRRPELTKRMHEYAQCIRKDAASLLLVSAVASSKG</sequence>
<name>A0AAQ4D945_AMBAM</name>
<protein>
    <submittedName>
        <fullName evidence="1">Uncharacterized protein</fullName>
    </submittedName>
</protein>
<evidence type="ECO:0000313" key="2">
    <source>
        <dbReference type="Proteomes" id="UP001321473"/>
    </source>
</evidence>
<dbReference type="EMBL" id="JARKHS020033530">
    <property type="protein sequence ID" value="KAK8758985.1"/>
    <property type="molecule type" value="Genomic_DNA"/>
</dbReference>
<gene>
    <name evidence="1" type="ORF">V5799_003369</name>
</gene>
<comment type="caution">
    <text evidence="1">The sequence shown here is derived from an EMBL/GenBank/DDBJ whole genome shotgun (WGS) entry which is preliminary data.</text>
</comment>
<reference evidence="1 2" key="1">
    <citation type="journal article" date="2023" name="Arcadia Sci">
        <title>De novo assembly of a long-read Amblyomma americanum tick genome.</title>
        <authorList>
            <person name="Chou S."/>
            <person name="Poskanzer K.E."/>
            <person name="Rollins M."/>
            <person name="Thuy-Boun P.S."/>
        </authorList>
    </citation>
    <scope>NUCLEOTIDE SEQUENCE [LARGE SCALE GENOMIC DNA]</scope>
    <source>
        <strain evidence="1">F_SG_1</strain>
        <tissue evidence="1">Salivary glands</tissue>
    </source>
</reference>
<evidence type="ECO:0000313" key="1">
    <source>
        <dbReference type="EMBL" id="KAK8758985.1"/>
    </source>
</evidence>
<proteinExistence type="predicted"/>
<dbReference type="Proteomes" id="UP001321473">
    <property type="component" value="Unassembled WGS sequence"/>
</dbReference>
<accession>A0AAQ4D945</accession>
<keyword evidence="2" id="KW-1185">Reference proteome</keyword>
<organism evidence="1 2">
    <name type="scientific">Amblyomma americanum</name>
    <name type="common">Lone star tick</name>
    <dbReference type="NCBI Taxonomy" id="6943"/>
    <lineage>
        <taxon>Eukaryota</taxon>
        <taxon>Metazoa</taxon>
        <taxon>Ecdysozoa</taxon>
        <taxon>Arthropoda</taxon>
        <taxon>Chelicerata</taxon>
        <taxon>Arachnida</taxon>
        <taxon>Acari</taxon>
        <taxon>Parasitiformes</taxon>
        <taxon>Ixodida</taxon>
        <taxon>Ixodoidea</taxon>
        <taxon>Ixodidae</taxon>
        <taxon>Amblyomminae</taxon>
        <taxon>Amblyomma</taxon>
    </lineage>
</organism>
<dbReference type="AlphaFoldDB" id="A0AAQ4D945"/>